<dbReference type="Gene3D" id="3.30.40.10">
    <property type="entry name" value="Zinc/RING finger domain, C3HC4 (zinc finger)"/>
    <property type="match status" value="1"/>
</dbReference>
<dbReference type="STRING" id="1198029.A0A1U7LTJ6"/>
<dbReference type="OrthoDB" id="687730at2759"/>
<evidence type="ECO:0000256" key="3">
    <source>
        <dbReference type="ARBA" id="ARBA00022771"/>
    </source>
</evidence>
<evidence type="ECO:0000256" key="4">
    <source>
        <dbReference type="ARBA" id="ARBA00022786"/>
    </source>
</evidence>
<dbReference type="GO" id="GO:0061630">
    <property type="term" value="F:ubiquitin protein ligase activity"/>
    <property type="evidence" value="ECO:0007669"/>
    <property type="project" value="TreeGrafter"/>
</dbReference>
<feature type="domain" description="FHA" evidence="7">
    <location>
        <begin position="71"/>
        <end position="127"/>
    </location>
</feature>
<keyword evidence="2" id="KW-0479">Metal-binding</keyword>
<dbReference type="EMBL" id="LXFE01000257">
    <property type="protein sequence ID" value="OLL25987.1"/>
    <property type="molecule type" value="Genomic_DNA"/>
</dbReference>
<dbReference type="InterPro" id="IPR008984">
    <property type="entry name" value="SMAD_FHA_dom_sf"/>
</dbReference>
<dbReference type="PROSITE" id="PS50006">
    <property type="entry name" value="FHA_DOMAIN"/>
    <property type="match status" value="1"/>
</dbReference>
<evidence type="ECO:0000256" key="5">
    <source>
        <dbReference type="ARBA" id="ARBA00022833"/>
    </source>
</evidence>
<keyword evidence="10" id="KW-1185">Reference proteome</keyword>
<keyword evidence="1" id="KW-0808">Transferase</keyword>
<evidence type="ECO:0000256" key="6">
    <source>
        <dbReference type="PROSITE-ProRule" id="PRU00175"/>
    </source>
</evidence>
<dbReference type="GO" id="GO:0008270">
    <property type="term" value="F:zinc ion binding"/>
    <property type="evidence" value="ECO:0007669"/>
    <property type="project" value="UniProtKB-KW"/>
</dbReference>
<reference evidence="9 10" key="1">
    <citation type="submission" date="2016-04" db="EMBL/GenBank/DDBJ databases">
        <title>Evolutionary innovation and constraint leading to complex multicellularity in the Ascomycota.</title>
        <authorList>
            <person name="Cisse O."/>
            <person name="Nguyen A."/>
            <person name="Hewitt D.A."/>
            <person name="Jedd G."/>
            <person name="Stajich J.E."/>
        </authorList>
    </citation>
    <scope>NUCLEOTIDE SEQUENCE [LARGE SCALE GENOMIC DNA]</scope>
    <source>
        <strain evidence="9 10">DAH-3</strain>
    </source>
</reference>
<proteinExistence type="predicted"/>
<evidence type="ECO:0000313" key="10">
    <source>
        <dbReference type="Proteomes" id="UP000186594"/>
    </source>
</evidence>
<dbReference type="SMART" id="SM00184">
    <property type="entry name" value="RING"/>
    <property type="match status" value="1"/>
</dbReference>
<comment type="caution">
    <text evidence="9">The sequence shown here is derived from an EMBL/GenBank/DDBJ whole genome shotgun (WGS) entry which is preliminary data.</text>
</comment>
<evidence type="ECO:0000259" key="8">
    <source>
        <dbReference type="PROSITE" id="PS50089"/>
    </source>
</evidence>
<gene>
    <name evidence="9" type="ORF">NEOLI_000160</name>
</gene>
<dbReference type="InterPro" id="IPR013083">
    <property type="entry name" value="Znf_RING/FYVE/PHD"/>
</dbReference>
<evidence type="ECO:0000259" key="7">
    <source>
        <dbReference type="PROSITE" id="PS50006"/>
    </source>
</evidence>
<protein>
    <submittedName>
        <fullName evidence="9">E3 ubiquitin-protein ligase DMA2</fullName>
    </submittedName>
</protein>
<dbReference type="Pfam" id="PF00498">
    <property type="entry name" value="FHA"/>
    <property type="match status" value="1"/>
</dbReference>
<dbReference type="SMART" id="SM00240">
    <property type="entry name" value="FHA"/>
    <property type="match status" value="1"/>
</dbReference>
<name>A0A1U7LTJ6_NEOID</name>
<sequence length="363" mass="39947">MTTVASQGVVLAHSNSIERLGGISSLAAHQTEDEHTLNYPCIRLVPHVDSTSRHALQFEPIERRIPGGAIIKIGRFTDRQTAAQKTAITFKSKVVSRNHAEMKCDDGRWYIRDIGSSSGTFLNHIRLAGPNAESKPFPMKDGDIIQLGIDFRGGTEEIYRCVKMRVEVNRAWQHSLNRFNVATHLKLRSFVKHKNKTDNDSGSTYVSECCICLFNIAPCQALFVSPCSHIFHFKCIKPLVFSTDVEFLCPLCRAGYDLETSIANDLSEDWEDLAQQADHTPMAERFSKEMINGSGRGHCTGEDKDGISRHADSSAIAISSSSNSVSITTAAPDIALSMTPHNDAGPLLLCESLMDQHALANSS</sequence>
<dbReference type="Proteomes" id="UP000186594">
    <property type="component" value="Unassembled WGS sequence"/>
</dbReference>
<dbReference type="AlphaFoldDB" id="A0A1U7LTJ6"/>
<dbReference type="GO" id="GO:0000151">
    <property type="term" value="C:ubiquitin ligase complex"/>
    <property type="evidence" value="ECO:0007669"/>
    <property type="project" value="TreeGrafter"/>
</dbReference>
<dbReference type="Pfam" id="PF17123">
    <property type="entry name" value="zf-RING_11"/>
    <property type="match status" value="1"/>
</dbReference>
<keyword evidence="4" id="KW-0833">Ubl conjugation pathway</keyword>
<evidence type="ECO:0000256" key="2">
    <source>
        <dbReference type="ARBA" id="ARBA00022723"/>
    </source>
</evidence>
<feature type="domain" description="RING-type" evidence="8">
    <location>
        <begin position="209"/>
        <end position="253"/>
    </location>
</feature>
<dbReference type="InterPro" id="IPR000253">
    <property type="entry name" value="FHA_dom"/>
</dbReference>
<evidence type="ECO:0000313" key="9">
    <source>
        <dbReference type="EMBL" id="OLL25987.1"/>
    </source>
</evidence>
<keyword evidence="3 6" id="KW-0863">Zinc-finger</keyword>
<dbReference type="GO" id="GO:0016567">
    <property type="term" value="P:protein ubiquitination"/>
    <property type="evidence" value="ECO:0007669"/>
    <property type="project" value="TreeGrafter"/>
</dbReference>
<dbReference type="Gene3D" id="2.60.200.20">
    <property type="match status" value="1"/>
</dbReference>
<dbReference type="GO" id="GO:0006511">
    <property type="term" value="P:ubiquitin-dependent protein catabolic process"/>
    <property type="evidence" value="ECO:0007669"/>
    <property type="project" value="TreeGrafter"/>
</dbReference>
<dbReference type="SUPFAM" id="SSF49879">
    <property type="entry name" value="SMAD/FHA domain"/>
    <property type="match status" value="1"/>
</dbReference>
<dbReference type="GO" id="GO:0005829">
    <property type="term" value="C:cytosol"/>
    <property type="evidence" value="ECO:0007669"/>
    <property type="project" value="TreeGrafter"/>
</dbReference>
<dbReference type="PROSITE" id="PS50089">
    <property type="entry name" value="ZF_RING_2"/>
    <property type="match status" value="1"/>
</dbReference>
<evidence type="ECO:0000256" key="1">
    <source>
        <dbReference type="ARBA" id="ARBA00022679"/>
    </source>
</evidence>
<accession>A0A1U7LTJ6</accession>
<dbReference type="InterPro" id="IPR001841">
    <property type="entry name" value="Znf_RING"/>
</dbReference>
<dbReference type="PANTHER" id="PTHR15067">
    <property type="entry name" value="E3 UBIQUITIN-PROTEIN LIGASE RNF8"/>
    <property type="match status" value="1"/>
</dbReference>
<dbReference type="GO" id="GO:0032153">
    <property type="term" value="C:cell division site"/>
    <property type="evidence" value="ECO:0007669"/>
    <property type="project" value="TreeGrafter"/>
</dbReference>
<keyword evidence="5" id="KW-0862">Zinc</keyword>
<dbReference type="PANTHER" id="PTHR15067:SF7">
    <property type="entry name" value="E3 UBIQUITIN-PROTEIN LIGASE DMA1-RELATED"/>
    <property type="match status" value="1"/>
</dbReference>
<dbReference type="OMA" id="ANSHHTE"/>
<organism evidence="9 10">
    <name type="scientific">Neolecta irregularis (strain DAH-3)</name>
    <dbReference type="NCBI Taxonomy" id="1198029"/>
    <lineage>
        <taxon>Eukaryota</taxon>
        <taxon>Fungi</taxon>
        <taxon>Dikarya</taxon>
        <taxon>Ascomycota</taxon>
        <taxon>Taphrinomycotina</taxon>
        <taxon>Neolectales</taxon>
        <taxon>Neolectaceae</taxon>
        <taxon>Neolecta</taxon>
    </lineage>
</organism>
<dbReference type="SUPFAM" id="SSF57850">
    <property type="entry name" value="RING/U-box"/>
    <property type="match status" value="1"/>
</dbReference>